<gene>
    <name evidence="12" type="ORF">ACJ72_07111</name>
</gene>
<dbReference type="AlphaFoldDB" id="A0A1B7NP40"/>
<dbReference type="InterPro" id="IPR022878">
    <property type="entry name" value="V-ATPase_asu"/>
</dbReference>
<feature type="region of interest" description="Disordered" evidence="10">
    <location>
        <begin position="143"/>
        <end position="188"/>
    </location>
</feature>
<dbReference type="SUPFAM" id="SSF50615">
    <property type="entry name" value="N-terminal domain of alpha and beta subunits of F1 ATP synthase"/>
    <property type="match status" value="1"/>
</dbReference>
<dbReference type="STRING" id="1658172.A0A1B7NP40"/>
<feature type="compositionally biased region" description="Polar residues" evidence="10">
    <location>
        <begin position="45"/>
        <end position="56"/>
    </location>
</feature>
<feature type="non-terminal residue" evidence="12">
    <location>
        <position position="188"/>
    </location>
</feature>
<dbReference type="Gene3D" id="2.40.30.20">
    <property type="match status" value="1"/>
</dbReference>
<dbReference type="PANTHER" id="PTHR43607">
    <property type="entry name" value="V-TYPE PROTON ATPASE CATALYTIC SUBUNIT A"/>
    <property type="match status" value="1"/>
</dbReference>
<evidence type="ECO:0000313" key="13">
    <source>
        <dbReference type="Proteomes" id="UP000091918"/>
    </source>
</evidence>
<dbReference type="InterPro" id="IPR023366">
    <property type="entry name" value="ATP_synth_asu-like_sf"/>
</dbReference>
<reference evidence="12 13" key="1">
    <citation type="submission" date="2015-07" db="EMBL/GenBank/DDBJ databases">
        <title>Emmonsia species relationships and genome sequence.</title>
        <authorList>
            <person name="Cuomo C.A."/>
            <person name="Schwartz I.S."/>
            <person name="Kenyon C."/>
            <person name="de Hoog G.S."/>
            <person name="Govender N.P."/>
            <person name="Botha A."/>
            <person name="Moreno L."/>
            <person name="de Vries M."/>
            <person name="Munoz J.F."/>
            <person name="Stielow J.B."/>
        </authorList>
    </citation>
    <scope>NUCLEOTIDE SEQUENCE [LARGE SCALE GENOMIC DNA]</scope>
    <source>
        <strain evidence="12 13">CBS 136260</strain>
    </source>
</reference>
<dbReference type="GO" id="GO:0000329">
    <property type="term" value="C:fungal-type vacuole membrane"/>
    <property type="evidence" value="ECO:0007669"/>
    <property type="project" value="TreeGrafter"/>
</dbReference>
<feature type="compositionally biased region" description="Polar residues" evidence="10">
    <location>
        <begin position="24"/>
        <end position="33"/>
    </location>
</feature>
<evidence type="ECO:0000256" key="5">
    <source>
        <dbReference type="ARBA" id="ARBA00022781"/>
    </source>
</evidence>
<dbReference type="GO" id="GO:0046034">
    <property type="term" value="P:ATP metabolic process"/>
    <property type="evidence" value="ECO:0007669"/>
    <property type="project" value="InterPro"/>
</dbReference>
<keyword evidence="8" id="KW-0406">Ion transport</keyword>
<evidence type="ECO:0000256" key="1">
    <source>
        <dbReference type="ARBA" id="ARBA00008936"/>
    </source>
</evidence>
<protein>
    <recommendedName>
        <fullName evidence="2">V-type proton ATPase catalytic subunit A</fullName>
    </recommendedName>
</protein>
<evidence type="ECO:0000256" key="3">
    <source>
        <dbReference type="ARBA" id="ARBA00022448"/>
    </source>
</evidence>
<evidence type="ECO:0000256" key="9">
    <source>
        <dbReference type="ARBA" id="ARBA00029427"/>
    </source>
</evidence>
<keyword evidence="7" id="KW-1278">Translocase</keyword>
<keyword evidence="3" id="KW-0813">Transport</keyword>
<keyword evidence="6" id="KW-0067">ATP-binding</keyword>
<dbReference type="Pfam" id="PF02874">
    <property type="entry name" value="ATP-synt_ab_N"/>
    <property type="match status" value="1"/>
</dbReference>
<keyword evidence="4" id="KW-0547">Nucleotide-binding</keyword>
<keyword evidence="5" id="KW-0375">Hydrogen ion transport</keyword>
<feature type="region of interest" description="Disordered" evidence="10">
    <location>
        <begin position="21"/>
        <end position="93"/>
    </location>
</feature>
<dbReference type="GO" id="GO:0005524">
    <property type="term" value="F:ATP binding"/>
    <property type="evidence" value="ECO:0007669"/>
    <property type="project" value="UniProtKB-KW"/>
</dbReference>
<evidence type="ECO:0000256" key="7">
    <source>
        <dbReference type="ARBA" id="ARBA00022967"/>
    </source>
</evidence>
<comment type="similarity">
    <text evidence="1">Belongs to the ATPase alpha/beta chains family.</text>
</comment>
<keyword evidence="13" id="KW-1185">Reference proteome</keyword>
<feature type="compositionally biased region" description="Pro residues" evidence="10">
    <location>
        <begin position="60"/>
        <end position="76"/>
    </location>
</feature>
<evidence type="ECO:0000313" key="12">
    <source>
        <dbReference type="EMBL" id="OAX78581.1"/>
    </source>
</evidence>
<dbReference type="GO" id="GO:0046961">
    <property type="term" value="F:proton-transporting ATPase activity, rotational mechanism"/>
    <property type="evidence" value="ECO:0007669"/>
    <property type="project" value="InterPro"/>
</dbReference>
<feature type="domain" description="ATPase F1/V1/A1 complex alpha/beta subunit N-terminal" evidence="11">
    <location>
        <begin position="95"/>
        <end position="144"/>
    </location>
</feature>
<dbReference type="InterPro" id="IPR036121">
    <property type="entry name" value="ATPase_F1/V1/A1_a/bsu_N_sf"/>
</dbReference>
<accession>A0A1B7NP40</accession>
<comment type="subcellular location">
    <subcellularLocation>
        <location evidence="9">Vacuole membrane</location>
        <topology evidence="9">Peripheral membrane protein</topology>
        <orientation evidence="9">Cytoplasmic side</orientation>
    </subcellularLocation>
</comment>
<evidence type="ECO:0000256" key="2">
    <source>
        <dbReference type="ARBA" id="ARBA00018860"/>
    </source>
</evidence>
<dbReference type="InterPro" id="IPR004100">
    <property type="entry name" value="ATPase_F1/V1/A1_a/bsu_N"/>
</dbReference>
<dbReference type="Proteomes" id="UP000091918">
    <property type="component" value="Unassembled WGS sequence"/>
</dbReference>
<sequence>MLGLGRPSLKSRPSLIDLIVAKGQTRSRPSTPIITEDPLALRPNVSPSSNHHTINRTPAPFSPPNSTPHLPPPIMPPKSSKKTQPKVDDEQHGSIYSVSGPVVVAENMIGCAMYELCRVGYDQLVGEVIRIDADKATIQVYEETGNNESVPKPPPKPDFSNPKLIGCHSPSSRSNCRRSSRQNREAIV</sequence>
<evidence type="ECO:0000256" key="8">
    <source>
        <dbReference type="ARBA" id="ARBA00023065"/>
    </source>
</evidence>
<dbReference type="OrthoDB" id="1676488at2759"/>
<dbReference type="CDD" id="cd18119">
    <property type="entry name" value="ATP-synt_V_A-type_alpha_N"/>
    <property type="match status" value="1"/>
</dbReference>
<organism evidence="12 13">
    <name type="scientific">Emergomyces africanus</name>
    <dbReference type="NCBI Taxonomy" id="1955775"/>
    <lineage>
        <taxon>Eukaryota</taxon>
        <taxon>Fungi</taxon>
        <taxon>Dikarya</taxon>
        <taxon>Ascomycota</taxon>
        <taxon>Pezizomycotina</taxon>
        <taxon>Eurotiomycetes</taxon>
        <taxon>Eurotiomycetidae</taxon>
        <taxon>Onygenales</taxon>
        <taxon>Ajellomycetaceae</taxon>
        <taxon>Emergomyces</taxon>
    </lineage>
</organism>
<evidence type="ECO:0000259" key="11">
    <source>
        <dbReference type="Pfam" id="PF02874"/>
    </source>
</evidence>
<evidence type="ECO:0000256" key="4">
    <source>
        <dbReference type="ARBA" id="ARBA00022741"/>
    </source>
</evidence>
<evidence type="ECO:0000256" key="10">
    <source>
        <dbReference type="SAM" id="MobiDB-lite"/>
    </source>
</evidence>
<evidence type="ECO:0000256" key="6">
    <source>
        <dbReference type="ARBA" id="ARBA00022840"/>
    </source>
</evidence>
<name>A0A1B7NP40_9EURO</name>
<comment type="caution">
    <text evidence="12">The sequence shown here is derived from an EMBL/GenBank/DDBJ whole genome shotgun (WGS) entry which is preliminary data.</text>
</comment>
<dbReference type="PANTHER" id="PTHR43607:SF1">
    <property type="entry name" value="H(+)-TRANSPORTING TWO-SECTOR ATPASE"/>
    <property type="match status" value="1"/>
</dbReference>
<dbReference type="FunFam" id="2.40.30.20:FF:000002">
    <property type="entry name" value="V-type proton ATPase catalytic subunit A"/>
    <property type="match status" value="1"/>
</dbReference>
<proteinExistence type="inferred from homology"/>
<dbReference type="EMBL" id="LGUA01001431">
    <property type="protein sequence ID" value="OAX78581.1"/>
    <property type="molecule type" value="Genomic_DNA"/>
</dbReference>